<dbReference type="PANTHER" id="PTHR35801">
    <property type="entry name" value="PHOSPHOSERINE PHOSPHATASE RSBX"/>
    <property type="match status" value="1"/>
</dbReference>
<dbReference type="PANTHER" id="PTHR35801:SF1">
    <property type="entry name" value="PHOSPHOSERINE PHOSPHATASE RSBX"/>
    <property type="match status" value="1"/>
</dbReference>
<dbReference type="Gene3D" id="3.60.40.10">
    <property type="entry name" value="PPM-type phosphatase domain"/>
    <property type="match status" value="1"/>
</dbReference>
<dbReference type="InterPro" id="IPR036457">
    <property type="entry name" value="PPM-type-like_dom_sf"/>
</dbReference>
<dbReference type="InterPro" id="IPR001932">
    <property type="entry name" value="PPM-type_phosphatase-like_dom"/>
</dbReference>
<proteinExistence type="predicted"/>
<dbReference type="InterPro" id="IPR003594">
    <property type="entry name" value="HATPase_dom"/>
</dbReference>
<gene>
    <name evidence="2" type="ORF">CAG99_23540</name>
</gene>
<protein>
    <recommendedName>
        <fullName evidence="1">PPM-type phosphatase domain-containing protein</fullName>
    </recommendedName>
</protein>
<organism evidence="2 3">
    <name type="scientific">Streptomyces marincola</name>
    <dbReference type="NCBI Taxonomy" id="2878388"/>
    <lineage>
        <taxon>Bacteria</taxon>
        <taxon>Bacillati</taxon>
        <taxon>Actinomycetota</taxon>
        <taxon>Actinomycetes</taxon>
        <taxon>Kitasatosporales</taxon>
        <taxon>Streptomycetaceae</taxon>
        <taxon>Streptomyces</taxon>
    </lineage>
</organism>
<dbReference type="InterPro" id="IPR036890">
    <property type="entry name" value="HATPase_C_sf"/>
</dbReference>
<dbReference type="Proteomes" id="UP000194218">
    <property type="component" value="Chromosome"/>
</dbReference>
<keyword evidence="3" id="KW-1185">Reference proteome</keyword>
<evidence type="ECO:0000313" key="2">
    <source>
        <dbReference type="EMBL" id="ARQ72596.1"/>
    </source>
</evidence>
<evidence type="ECO:0000313" key="3">
    <source>
        <dbReference type="Proteomes" id="UP000194218"/>
    </source>
</evidence>
<dbReference type="SMART" id="SM00331">
    <property type="entry name" value="PP2C_SIG"/>
    <property type="match status" value="1"/>
</dbReference>
<dbReference type="Pfam" id="PF07228">
    <property type="entry name" value="SpoIIE"/>
    <property type="match status" value="1"/>
</dbReference>
<accession>A0A1W7D6C9</accession>
<feature type="domain" description="PPM-type phosphatase" evidence="1">
    <location>
        <begin position="143"/>
        <end position="332"/>
    </location>
</feature>
<dbReference type="SUPFAM" id="SSF55874">
    <property type="entry name" value="ATPase domain of HSP90 chaperone/DNA topoisomerase II/histidine kinase"/>
    <property type="match status" value="1"/>
</dbReference>
<sequence>MTRQVRIDHRSAVHLAVRAAREAAEEAGLPGALPEKAAVLASELATNLHKHAVDGVLYVQPLPLGHGVEVVAADRGPGIGSVDAALTDGFTTSGTLGTGLGAIRRIATDLSIRTDPTGTLVAARLTVPGAAPGSAGAVGTVCLPVGPQEQGARHEDLACGDAAAVVETEAGRTAVLIDALGHGPAAAEAAGSAMTAFLADPGAPLSPLMTALHSALRRTRGAAVALLRNAGGTMEFCATGNVRLVLADGQRARGGPQGPPGIVGYNLPRPVVHRLPATAAGVWVLHTDGIDAAWSRDPAPFLLRLPPSLLAPALAHRHRHARDDAAAIALAP</sequence>
<dbReference type="Gene3D" id="3.30.565.10">
    <property type="entry name" value="Histidine kinase-like ATPase, C-terminal domain"/>
    <property type="match status" value="1"/>
</dbReference>
<name>A0A1W7D6C9_9ACTN</name>
<dbReference type="SUPFAM" id="SSF81606">
    <property type="entry name" value="PP2C-like"/>
    <property type="match status" value="1"/>
</dbReference>
<dbReference type="AlphaFoldDB" id="A0A1W7D6C9"/>
<dbReference type="Pfam" id="PF13581">
    <property type="entry name" value="HATPase_c_2"/>
    <property type="match status" value="1"/>
</dbReference>
<evidence type="ECO:0000259" key="1">
    <source>
        <dbReference type="SMART" id="SM00331"/>
    </source>
</evidence>
<dbReference type="KEGG" id="smao:CAG99_23540"/>
<reference evidence="2 3" key="1">
    <citation type="submission" date="2017-05" db="EMBL/GenBank/DDBJ databases">
        <title>Complete genome sequence of Streptomyces sp. SCSIO 03032 revealed the diverse biosynthetic pathways for its bioactive secondary metabolites.</title>
        <authorList>
            <person name="Ma L."/>
            <person name="Zhu Y."/>
            <person name="Zhang W."/>
            <person name="Zhang G."/>
            <person name="Tian X."/>
            <person name="Zhang S."/>
            <person name="Zhang C."/>
        </authorList>
    </citation>
    <scope>NUCLEOTIDE SEQUENCE [LARGE SCALE GENOMIC DNA]</scope>
    <source>
        <strain evidence="2 3">SCSIO 03032</strain>
    </source>
</reference>
<dbReference type="EMBL" id="CP021121">
    <property type="protein sequence ID" value="ARQ72596.1"/>
    <property type="molecule type" value="Genomic_DNA"/>
</dbReference>
<dbReference type="InterPro" id="IPR039248">
    <property type="entry name" value="Ptase_RsbX"/>
</dbReference>